<dbReference type="AlphaFoldDB" id="A0A506PQ18"/>
<dbReference type="Proteomes" id="UP000317332">
    <property type="component" value="Unassembled WGS sequence"/>
</dbReference>
<reference evidence="2 3" key="1">
    <citation type="submission" date="2019-06" db="EMBL/GenBank/DDBJ databases">
        <title>Flavobacteriaceae Paucihalobacterium erythroidium CWB-1, complete genome.</title>
        <authorList>
            <person name="Wu S."/>
        </authorList>
    </citation>
    <scope>NUCLEOTIDE SEQUENCE [LARGE SCALE GENOMIC DNA]</scope>
    <source>
        <strain evidence="2 3">CWB-1</strain>
    </source>
</reference>
<gene>
    <name evidence="2" type="ORF">FJ651_02500</name>
</gene>
<evidence type="ECO:0000313" key="3">
    <source>
        <dbReference type="Proteomes" id="UP000317332"/>
    </source>
</evidence>
<feature type="transmembrane region" description="Helical" evidence="1">
    <location>
        <begin position="7"/>
        <end position="28"/>
    </location>
</feature>
<dbReference type="OrthoDB" id="596403at2"/>
<accession>A0A506PQ18</accession>
<keyword evidence="1" id="KW-0472">Membrane</keyword>
<comment type="caution">
    <text evidence="2">The sequence shown here is derived from an EMBL/GenBank/DDBJ whole genome shotgun (WGS) entry which is preliminary data.</text>
</comment>
<evidence type="ECO:0000313" key="2">
    <source>
        <dbReference type="EMBL" id="TPV35804.1"/>
    </source>
</evidence>
<protein>
    <submittedName>
        <fullName evidence="2">AsmA family protein</fullName>
    </submittedName>
</protein>
<dbReference type="PANTHER" id="PTHR30441:SF8">
    <property type="entry name" value="DUF748 DOMAIN-CONTAINING PROTEIN"/>
    <property type="match status" value="1"/>
</dbReference>
<sequence length="871" mass="95649">MKLKKVIKISLITLGIIVVVLAVTPFLFKDKITEMVKKSLNESVNAKIDFASVDLSLLKSFPKLNVGINNLSVINYAPFEGDTLAFVETTQLKMGIKELFKKEGEAMSINSIDINKARLNLLNNLDGITNYDISIADSTSDNNSSESTLNIDLENYSISNSSLTYFDQESDMGLIINEFNHTGSGNFKGETSKLITKSNALVSFVMGETNYLNKNKVTLDAVIGIDFGTNTYRFEDNSGYVNNLLLEFDGFVQLLDEGQLVDITFSNPGASFKDFLALIPETYSKNLNDVETNGNFKLHGVIKGLNNDDRIPGFNINMTSNDAAFKYKSLPKAVENINIDISVLNETGITANTIVDINAFNFKIDQDVFKSEAHLKNITENMLVDAKLSGTINLANLTKAYPVELDHELSGILKANIITAFDMEAVTNNNYERIKSSGDLNLSNFNYQPEGFVDALNINSAGLTFNPATIILTNFDALIGSTDIKMSGDIKNLFGYVLNNQELQGNFNISSNRFVVQDVLAKETETVAEETERVQFKIPQFLDCTLNANAQTVVYDNLNLNNVSGQLRIKDQTVSLNNMQADIFKGLINFNGSVSTSEATPAFSMDLNLQNMDIAQSFAGLELLQNIAPIAKVINGAFNSTLKLSGNLNSEMSADLNTLTGKFLAGITQATVNVPDNNALKLIDNQLNFVDFKDLNLKDSKFDMSFNNGVVDMKPVKFKIKDIEVDLAGGHSFSQAMNYKATFNVPAKYLGNEINNLLSQLNSVEASNIVVPVAANITGNIFKPEIKTDLSSSVTNLTKQLVEIKKQELIGDGKTKANELIGNLFGGNTTKQKDSITVQDSIKTNQVENTVKNVLDGLLNKKKKTKDTIKN</sequence>
<dbReference type="GO" id="GO:0005886">
    <property type="term" value="C:plasma membrane"/>
    <property type="evidence" value="ECO:0007669"/>
    <property type="project" value="TreeGrafter"/>
</dbReference>
<dbReference type="InterPro" id="IPR052894">
    <property type="entry name" value="AsmA-related"/>
</dbReference>
<keyword evidence="3" id="KW-1185">Reference proteome</keyword>
<dbReference type="EMBL" id="VHIQ01000001">
    <property type="protein sequence ID" value="TPV35804.1"/>
    <property type="molecule type" value="Genomic_DNA"/>
</dbReference>
<proteinExistence type="predicted"/>
<keyword evidence="1" id="KW-1133">Transmembrane helix</keyword>
<dbReference type="PANTHER" id="PTHR30441">
    <property type="entry name" value="DUF748 DOMAIN-CONTAINING PROTEIN"/>
    <property type="match status" value="1"/>
</dbReference>
<evidence type="ECO:0000256" key="1">
    <source>
        <dbReference type="SAM" id="Phobius"/>
    </source>
</evidence>
<dbReference type="GO" id="GO:0090313">
    <property type="term" value="P:regulation of protein targeting to membrane"/>
    <property type="evidence" value="ECO:0007669"/>
    <property type="project" value="TreeGrafter"/>
</dbReference>
<keyword evidence="1" id="KW-0812">Transmembrane</keyword>
<organism evidence="2 3">
    <name type="scientific">Paucihalobacter ruber</name>
    <dbReference type="NCBI Taxonomy" id="2567861"/>
    <lineage>
        <taxon>Bacteria</taxon>
        <taxon>Pseudomonadati</taxon>
        <taxon>Bacteroidota</taxon>
        <taxon>Flavobacteriia</taxon>
        <taxon>Flavobacteriales</taxon>
        <taxon>Flavobacteriaceae</taxon>
        <taxon>Paucihalobacter</taxon>
    </lineage>
</organism>
<dbReference type="RefSeq" id="WP_140988814.1">
    <property type="nucleotide sequence ID" value="NZ_VHIQ01000001.1"/>
</dbReference>
<name>A0A506PQ18_9FLAO</name>